<dbReference type="SUPFAM" id="SSF140924">
    <property type="entry name" value="Duffy binding domain-like"/>
    <property type="match status" value="6"/>
</dbReference>
<feature type="compositionally biased region" description="Pro residues" evidence="2">
    <location>
        <begin position="2515"/>
        <end position="2533"/>
    </location>
</feature>
<dbReference type="FunFam" id="1.20.58.1930:FF:000001">
    <property type="entry name" value="Erythrocyte membrane protein 1, PfEMP1"/>
    <property type="match status" value="1"/>
</dbReference>
<dbReference type="FunFam" id="1.20.58.830:FF:000002">
    <property type="entry name" value="Erythrocyte membrane protein 1, PfEMP1"/>
    <property type="match status" value="1"/>
</dbReference>
<feature type="domain" description="Duffy-binding-like" evidence="8">
    <location>
        <begin position="1299"/>
        <end position="1447"/>
    </location>
</feature>
<dbReference type="FunFam" id="1.10.1900.40:FF:000002">
    <property type="entry name" value="Erythrocyte membrane protein 1, PfEMP1"/>
    <property type="match status" value="1"/>
</dbReference>
<feature type="region of interest" description="Disordered" evidence="2">
    <location>
        <begin position="380"/>
        <end position="401"/>
    </location>
</feature>
<evidence type="ECO:0000259" key="5">
    <source>
        <dbReference type="Pfam" id="PF15445"/>
    </source>
</evidence>
<organism evidence="9 10">
    <name type="scientific">Plasmodium reichenowi</name>
    <dbReference type="NCBI Taxonomy" id="5854"/>
    <lineage>
        <taxon>Eukaryota</taxon>
        <taxon>Sar</taxon>
        <taxon>Alveolata</taxon>
        <taxon>Apicomplexa</taxon>
        <taxon>Aconoidasida</taxon>
        <taxon>Haemosporida</taxon>
        <taxon>Plasmodiidae</taxon>
        <taxon>Plasmodium</taxon>
        <taxon>Plasmodium (Laverania)</taxon>
    </lineage>
</organism>
<protein>
    <submittedName>
        <fullName evidence="9">Erythrocyte membrane protein 1, PfEMP1, putative</fullName>
    </submittedName>
</protein>
<dbReference type="GO" id="GO:0046789">
    <property type="term" value="F:host cell surface receptor binding"/>
    <property type="evidence" value="ECO:0007669"/>
    <property type="project" value="InterPro"/>
</dbReference>
<feature type="domain" description="Duffy-antigen binding" evidence="4">
    <location>
        <begin position="2224"/>
        <end position="2362"/>
    </location>
</feature>
<feature type="region of interest" description="Disordered" evidence="2">
    <location>
        <begin position="713"/>
        <end position="787"/>
    </location>
</feature>
<dbReference type="VEuPathDB" id="PlasmoDB:PRCDC_1218600"/>
<evidence type="ECO:0000259" key="6">
    <source>
        <dbReference type="Pfam" id="PF15447"/>
    </source>
</evidence>
<dbReference type="InterPro" id="IPR044932">
    <property type="entry name" value="PfEMP1_ATS_sf"/>
</dbReference>
<dbReference type="InterPro" id="IPR042202">
    <property type="entry name" value="Duffy-ag-bd_sf"/>
</dbReference>
<feature type="compositionally biased region" description="Polar residues" evidence="2">
    <location>
        <begin position="918"/>
        <end position="950"/>
    </location>
</feature>
<dbReference type="InterPro" id="IPR008602">
    <property type="entry name" value="Duffy-antigen-binding"/>
</dbReference>
<dbReference type="FunFam" id="1.20.58.830:FF:000003">
    <property type="entry name" value="Erythrocyte membrane protein 1, PfEMP1"/>
    <property type="match status" value="1"/>
</dbReference>
<feature type="domain" description="Cysteine-rich interdomain region 1 gamma" evidence="7">
    <location>
        <begin position="1489"/>
        <end position="1548"/>
    </location>
</feature>
<dbReference type="Pfam" id="PF15445">
    <property type="entry name" value="ATS"/>
    <property type="match status" value="1"/>
</dbReference>
<dbReference type="InterPro" id="IPR029211">
    <property type="entry name" value="PfEMP1_ATS"/>
</dbReference>
<sequence>MVIEIDLKDGVNRIEDTTAKHIFDRIGKKLYEERVKKTAEQYRDKLKGNLSDAQFEEKKISGSLPCELNYEVHTNVTVGEGREHPCRKGTEKRFSEVSSSDCDEKKIRGNNGGACAPFRRLNLCFRNLENISDYNNINNDTLLVDVCLAALHEGQSISVDHGQYQLSNSHSQLCTMLARSFADIGDIIRGKDLYIRNKRRDKLQDNLKEIFRRIQGKYPTLKTLSPDEVREYWWEANRRQVWKAITCGAGQSDKYFIKERCAGEGTYGQCRCVNGDVPTYFDYVPQYLRWFEEWAEDFCRIRKRKLENAIKKCRGEDGSGNEQYCDLNGYDCTKTAIGKNQLVSDSVCNKCSVACKPFVEWLDKQKEEFEKQKNKYEKEIQKAEGTNVAPGSSRKRRSTSNNYEGYDKDFYNILKSDYKNVKNFLEKLNEEQICKDEPKVGKEKADAADFTKNKIEKTFNHTTYCQACPLCGVDCKSGKCRKNEDSTCQKQFFEKQYPDSNTTDIPILTGDKSQSRILDKYKTFCEKPSQKDKQIENWQCHYERLNEDNCILGEWKKFTEGQNPKSYNVFFYRSIIEMLKDSIDWRERLKNCLQNDKKVCISKCNSKCDCYKRWIHEKKNEFAKIREHFGKQKDMKEDNAHETDPDTTLKILLNVTFLDDIEEAYPDKQQVAKIKDLLKTKIQDMFDSSRKKTAIEEFLDEELQKADECLGTHTQENCPIPNTGGGRTGEPLSPGTKKNEPEDEDEDDDYTSDHEDSNQQEDDQRAEEEDDEETATRTQESTQKDNVEVCSIVKKALTGGKLDDACTQKYDGKYYGWKCIPTNTTATGGSEGKRITKRATKDAPSGTNQGGICIPPRRRKLYIGRLTQWARDETKSKSQEGQGDGSKGDKQVEGQDAGSGKGEGEKGPNGHIVGSRGSGTEASSSPRGGTNDQTVSESVQTTPATSQSPSDLLTAFVESAAIETFFLWDRYKKIKEKEREAEKERQRLNGELPFLSATSPGLGVGAGAGGPPVLPVPPGFPPGPQPSLPFNPNGEGERSWAYGAKGHVNGNIDEIQSAPGAPLDGQLPKFGGAQYQPTLSQPLPLSLIPLGSPSGPLEPNDPRNLLSGNIPAPFLRQMFYTLGDYRDILVGNVPNGIDEVIVSGSSGSGDNKEGGGSVKVTMEEIKKAIDKHIESLNKASSDKPVTTGVNPTTPVKTRETLWGDFAQNIWHGMICALTYEESGAKSTDGKKTLERNDEVYKQFFGTTPTPSTPNGTYKTLYDYHIVKLEQNSETEAMSNDNPTLDEFSKRPTYFRYLEEWGEEFCGTRKRLLEKIKEECRNIDKPGHHYCSGDGHDCTNNDRNYNNMFADLFCRPCYEQCMKYKKWIDIKFAEFHNQKNKYGDEHDKLKKANSSGGDNTKFCQQIQQKTTVDQFLKELKHCKDGKNNRDPDNKFDFKQPLETFGHSKYCTTCPLKGVTCGHNGCKEVNVKGNTWKDVFEKTSGNNGNITENINLEMIDRRAPFIEKYSKKLENSNDLFNTSSLFKGVRKQQWECRFNKQENMDVCKLDEFKENIDLNEYTTFKVLLIYWLEDFLYGYYILKKKNLIKKCTQNGGNTCSGDGNSKNDCACVKKWLEKKRTEWGKIKEHFKKRQYGNGHDMAYKVTSYFEKNENELRKWIDNYDVLKNNEEYEDCNGQNNCTSVDKKRKKDMVTLLLNNLQNEIKTCETQSNCDTLPPSVETLTLDDENPDPTTIEKPGFCDTVDKPVEPPPLTCVEQVAKQLREEAEKKVNNDLKGTGLKLNGKCNMVKKENGGASGDDNCDFDKTYKNSLDKITKTCEGKGMNRLKIGQTWNYKYIYKIGKNLYIPPRREHMCLNHLKQIFRHTATDSTSLLQKVQQAAKSEGDDILQKLLPKNSCNESAICDAMKYSFADLADIVRGTDIYTHTVEIETNLKAVFETIYENWKTKNKGRYQYPDLPSFRSSWWDANRKEIWKAMTCNAPDNAKLYKKKEKKEQTDNNNGVLKCGHENNPPDDDYIPQPFRCISEWGESYCLAQKTFLKTMNVCDSCKKMNGDCKKDVHEACKNCKKKCEEYSEFVQNWKKQFETQNKAYQEIYKNATNNAGNGKGIDENTKKFVEKLNDNCKTDKNKSIDTADKYLEVGNFCEIFKSGNTESNHSNYAFDTVPSSYKEHCQCAKKYDPLDQCPLDKEVCEKYGPIRCNFRNYNENEHKWDNTFLKYPSGKNFGALIPPRRRNMCFTNIIYNWRKIKNENTFKESILRGSKSEAKRLSAIYKDNNTKALEAIKYSFADIGNIIKGDDIVNDTLVETMNYILHNIKIKNNDQRNNIDRSDWWNKNKSHIWHVMLCGYKEANPSIQIADENCSVPTNEKDNQFLRWMTEWAEYFCNEKKKEVKEEIDRCTEEFQLEKYSSVDDIKKGPCHKVLHKYNHWLHNRNNEWKNLQQKYENDYNSKTNSTQLKSSAKEYVIDKCKECICDFDDLIKNYDDNGNAISIIHRLIRKHHPEKKCDKDTSDNNNIKPPPSPSPQPPPLPPPPAREPFDPTILQTTIPFGIALALTSIAFLFLKKKTKPPVDLLRVMQIPQNDYGIPTLKSKNRYIPYKSAQYRGKRYIYIEGDSGTDSGYTDQYSDITSSSESEYEELDINDIYPYQSPKYKTLIEFVLEPSKRDTQNDIPSDTTNTPSDNTPPTSDIPSPITDEEWNQMKDDFISNMLQSEQNKAPNILHDNVDNNTHPTPSHNKLDQKPFIMSIHDRDLYTGEEYSYDMTNTNSVDIPVSVENGPYSGTDLINDALSGDYDIYDEILKRKENELFRTKYHPKPTNTYSVAKPSRDDPLHNQIDLFHKWLDRHRNMCEQWSNKEDILNKLKEEWDKDNIEHNGENSIKNVLNTDVSIQIDMDKPNQVDDNIYLDTYPDKYTVDNNPNLVGNNNTVGNINPVDTPTKVQIELDVNKKTIKEKYPIRDVWDI</sequence>
<feature type="coiled-coil region" evidence="1">
    <location>
        <begin position="1647"/>
        <end position="1708"/>
    </location>
</feature>
<dbReference type="OrthoDB" id="10521891at2759"/>
<dbReference type="Pfam" id="PF18562">
    <property type="entry name" value="CIDR1_gamma"/>
    <property type="match status" value="1"/>
</dbReference>
<feature type="region of interest" description="Disordered" evidence="2">
    <location>
        <begin position="2661"/>
        <end position="2693"/>
    </location>
</feature>
<gene>
    <name evidence="9" type="ORF">PRG01_0402600</name>
</gene>
<feature type="compositionally biased region" description="Low complexity" evidence="2">
    <location>
        <begin position="2670"/>
        <end position="2691"/>
    </location>
</feature>
<dbReference type="VEuPathDB" id="PlasmoDB:PRCDC_0037600"/>
<dbReference type="Pfam" id="PF15447">
    <property type="entry name" value="NTS"/>
    <property type="match status" value="1"/>
</dbReference>
<evidence type="ECO:0000259" key="7">
    <source>
        <dbReference type="Pfam" id="PF18562"/>
    </source>
</evidence>
<evidence type="ECO:0000256" key="1">
    <source>
        <dbReference type="SAM" id="Coils"/>
    </source>
</evidence>
<dbReference type="InterPro" id="IPR054595">
    <property type="entry name" value="DBL_C"/>
</dbReference>
<proteinExistence type="predicted"/>
<dbReference type="InterPro" id="IPR004258">
    <property type="entry name" value="DBL"/>
</dbReference>
<accession>A0A2P9D4V7</accession>
<dbReference type="InterPro" id="IPR041480">
    <property type="entry name" value="CIDR1_gamma"/>
</dbReference>
<feature type="compositionally biased region" description="Acidic residues" evidence="2">
    <location>
        <begin position="758"/>
        <end position="773"/>
    </location>
</feature>
<feature type="domain" description="Plasmodium falciparum erythrocyte membrane protein 1 acidic terminal segment" evidence="5">
    <location>
        <begin position="2544"/>
        <end position="2960"/>
    </location>
</feature>
<evidence type="ECO:0000313" key="10">
    <source>
        <dbReference type="Proteomes" id="UP000240500"/>
    </source>
</evidence>
<feature type="domain" description="Plasmodium falciparum erythrocyte membrane protein-1 N-terminal segment" evidence="6">
    <location>
        <begin position="18"/>
        <end position="54"/>
    </location>
</feature>
<evidence type="ECO:0000313" key="9">
    <source>
        <dbReference type="EMBL" id="SOV76075.1"/>
    </source>
</evidence>
<dbReference type="Pfam" id="PF05424">
    <property type="entry name" value="Duffy_binding"/>
    <property type="match status" value="4"/>
</dbReference>
<dbReference type="VEuPathDB" id="PlasmoDB:PRCDC_0709900"/>
<evidence type="ECO:0000259" key="4">
    <source>
        <dbReference type="Pfam" id="PF05424"/>
    </source>
</evidence>
<feature type="region of interest" description="Disordered" evidence="2">
    <location>
        <begin position="2500"/>
        <end position="2538"/>
    </location>
</feature>
<feature type="domain" description="Duffy-binding-like" evidence="8">
    <location>
        <begin position="293"/>
        <end position="462"/>
    </location>
</feature>
<dbReference type="Gene3D" id="1.20.58.1930">
    <property type="match status" value="1"/>
</dbReference>
<feature type="domain" description="Duffy-binding-like" evidence="3">
    <location>
        <begin position="570"/>
        <end position="716"/>
    </location>
</feature>
<reference evidence="9 10" key="1">
    <citation type="submission" date="2016-09" db="EMBL/GenBank/DDBJ databases">
        <authorList>
            <consortium name="Pathogen Informatics"/>
        </authorList>
    </citation>
    <scope>NUCLEOTIDE SEQUENCE [LARGE SCALE GENOMIC DNA]</scope>
</reference>
<dbReference type="Pfam" id="PF22672">
    <property type="entry name" value="DBL_C"/>
    <property type="match status" value="2"/>
</dbReference>
<dbReference type="Gene3D" id="1.10.1900.40">
    <property type="entry name" value="Acidic terminal segments, variant surface antigen of PfEMP1"/>
    <property type="match status" value="2"/>
</dbReference>
<feature type="domain" description="Duffy-antigen binding" evidence="4">
    <location>
        <begin position="1843"/>
        <end position="2021"/>
    </location>
</feature>
<dbReference type="GO" id="GO:0016020">
    <property type="term" value="C:membrane"/>
    <property type="evidence" value="ECO:0007669"/>
    <property type="project" value="InterPro"/>
</dbReference>
<dbReference type="FunFam" id="1.10.1900.40:FF:000001">
    <property type="entry name" value="Erythrocyte membrane protein 1"/>
    <property type="match status" value="1"/>
</dbReference>
<name>A0A2P9D4V7_PLARE</name>
<dbReference type="Proteomes" id="UP000240500">
    <property type="component" value="Chromosome 4"/>
</dbReference>
<evidence type="ECO:0000256" key="2">
    <source>
        <dbReference type="SAM" id="MobiDB-lite"/>
    </source>
</evidence>
<dbReference type="Pfam" id="PF03011">
    <property type="entry name" value="PFEMP"/>
    <property type="match status" value="2"/>
</dbReference>
<dbReference type="Gene3D" id="1.20.1310.20">
    <property type="entry name" value="Duffy-antigen binding domain"/>
    <property type="match status" value="5"/>
</dbReference>
<dbReference type="VEuPathDB" id="PlasmoDB:PRG01_0402600"/>
<feature type="domain" description="Duffy-antigen binding" evidence="4">
    <location>
        <begin position="1109"/>
        <end position="1229"/>
    </location>
</feature>
<evidence type="ECO:0000259" key="3">
    <source>
        <dbReference type="Pfam" id="PF03011"/>
    </source>
</evidence>
<feature type="compositionally biased region" description="Acidic residues" evidence="2">
    <location>
        <begin position="741"/>
        <end position="750"/>
    </location>
</feature>
<dbReference type="InterPro" id="IPR029210">
    <property type="entry name" value="PfEMP1_NTS"/>
</dbReference>
<feature type="domain" description="Duffy-binding-like" evidence="3">
    <location>
        <begin position="1565"/>
        <end position="1712"/>
    </location>
</feature>
<dbReference type="Gene3D" id="1.20.58.830">
    <property type="match status" value="5"/>
</dbReference>
<feature type="region of interest" description="Disordered" evidence="2">
    <location>
        <begin position="821"/>
        <end position="950"/>
    </location>
</feature>
<dbReference type="EMBL" id="LT969567">
    <property type="protein sequence ID" value="SOV76075.1"/>
    <property type="molecule type" value="Genomic_DNA"/>
</dbReference>
<feature type="domain" description="Duffy-antigen binding" evidence="4">
    <location>
        <begin position="113"/>
        <end position="289"/>
    </location>
</feature>
<evidence type="ECO:0000259" key="8">
    <source>
        <dbReference type="Pfam" id="PF22672"/>
    </source>
</evidence>
<keyword evidence="1" id="KW-0175">Coiled coil</keyword>